<organism evidence="8 9">
    <name type="scientific">Camelina sativa</name>
    <name type="common">False flax</name>
    <name type="synonym">Myagrum sativum</name>
    <dbReference type="NCBI Taxonomy" id="90675"/>
    <lineage>
        <taxon>Eukaryota</taxon>
        <taxon>Viridiplantae</taxon>
        <taxon>Streptophyta</taxon>
        <taxon>Embryophyta</taxon>
        <taxon>Tracheophyta</taxon>
        <taxon>Spermatophyta</taxon>
        <taxon>Magnoliopsida</taxon>
        <taxon>eudicotyledons</taxon>
        <taxon>Gunneridae</taxon>
        <taxon>Pentapetalae</taxon>
        <taxon>rosids</taxon>
        <taxon>malvids</taxon>
        <taxon>Brassicales</taxon>
        <taxon>Brassicaceae</taxon>
        <taxon>Camelineae</taxon>
        <taxon>Camelina</taxon>
    </lineage>
</organism>
<evidence type="ECO:0000256" key="7">
    <source>
        <dbReference type="RuleBase" id="RU363107"/>
    </source>
</evidence>
<evidence type="ECO:0000256" key="1">
    <source>
        <dbReference type="ARBA" id="ARBA00002501"/>
    </source>
</evidence>
<keyword evidence="5 7" id="KW-1133">Transmembrane helix</keyword>
<dbReference type="Pfam" id="PF03208">
    <property type="entry name" value="PRA1"/>
    <property type="match status" value="1"/>
</dbReference>
<protein>
    <recommendedName>
        <fullName evidence="7">PRA1 family protein</fullName>
    </recommendedName>
</protein>
<evidence type="ECO:0000256" key="3">
    <source>
        <dbReference type="ARBA" id="ARBA00006483"/>
    </source>
</evidence>
<keyword evidence="6 7" id="KW-0472">Membrane</keyword>
<evidence type="ECO:0000256" key="6">
    <source>
        <dbReference type="ARBA" id="ARBA00023136"/>
    </source>
</evidence>
<feature type="transmembrane region" description="Helical" evidence="7">
    <location>
        <begin position="155"/>
        <end position="172"/>
    </location>
</feature>
<dbReference type="Proteomes" id="UP000694864">
    <property type="component" value="Chromosome 15"/>
</dbReference>
<evidence type="ECO:0000256" key="2">
    <source>
        <dbReference type="ARBA" id="ARBA00004127"/>
    </source>
</evidence>
<dbReference type="PANTHER" id="PTHR19317:SF61">
    <property type="entry name" value="PRA1 FAMILY PROTEIN F3-RELATED"/>
    <property type="match status" value="1"/>
</dbReference>
<evidence type="ECO:0000313" key="9">
    <source>
        <dbReference type="RefSeq" id="XP_010465226.1"/>
    </source>
</evidence>
<reference evidence="8" key="1">
    <citation type="journal article" date="2014" name="Nat. Commun.">
        <title>The emerging biofuel crop Camelina sativa retains a highly undifferentiated hexaploid genome structure.</title>
        <authorList>
            <person name="Kagale S."/>
            <person name="Koh C."/>
            <person name="Nixon J."/>
            <person name="Bollina V."/>
            <person name="Clarke W.E."/>
            <person name="Tuteja R."/>
            <person name="Spillane C."/>
            <person name="Robinson S.J."/>
            <person name="Links M.G."/>
            <person name="Clarke C."/>
            <person name="Higgins E.E."/>
            <person name="Huebert T."/>
            <person name="Sharpe A.G."/>
            <person name="Parkin I.A."/>
        </authorList>
    </citation>
    <scope>NUCLEOTIDE SEQUENCE [LARGE SCALE GENOMIC DNA]</scope>
    <source>
        <strain evidence="8">cv. DH55</strain>
    </source>
</reference>
<dbReference type="RefSeq" id="XP_010465226.1">
    <property type="nucleotide sequence ID" value="XM_010466924.1"/>
</dbReference>
<feature type="transmembrane region" description="Helical" evidence="7">
    <location>
        <begin position="100"/>
        <end position="116"/>
    </location>
</feature>
<sequence length="189" mass="21475">MSNFILKKDLTNDGAVPTSSHGLPLVDLDSISHTKQRIKDGLATRRPWKVMFDFHYMGVPQGLSDAFSRIKTNLAYFRSNYAIVVLNVIFFSLIWHPTSLFLFAGLLLLWIFLYFFRDEPLKLFRFQIDDRVVLIVLSVITVACLLLFTDATFNIVAALMAGAVLVLIHAVVRRTEDLFLDEEATTTTT</sequence>
<feature type="transmembrane region" description="Helical" evidence="7">
    <location>
        <begin position="75"/>
        <end position="94"/>
    </location>
</feature>
<name>A0ABM0W3M7_CAMSA</name>
<feature type="transmembrane region" description="Helical" evidence="7">
    <location>
        <begin position="128"/>
        <end position="149"/>
    </location>
</feature>
<keyword evidence="7" id="KW-0813">Transport</keyword>
<comment type="subcellular location">
    <subcellularLocation>
        <location evidence="2">Endomembrane system</location>
        <topology evidence="2">Multi-pass membrane protein</topology>
    </subcellularLocation>
    <subcellularLocation>
        <location evidence="7">Membrane</location>
        <topology evidence="7">Multi-pass membrane protein</topology>
    </subcellularLocation>
</comment>
<evidence type="ECO:0000313" key="8">
    <source>
        <dbReference type="Proteomes" id="UP000694864"/>
    </source>
</evidence>
<keyword evidence="4 7" id="KW-0812">Transmembrane</keyword>
<accession>A0ABM0W3M7</accession>
<dbReference type="PANTHER" id="PTHR19317">
    <property type="entry name" value="PRENYLATED RAB ACCEPTOR 1-RELATED"/>
    <property type="match status" value="1"/>
</dbReference>
<gene>
    <name evidence="9" type="primary">LOC104745628</name>
</gene>
<dbReference type="InterPro" id="IPR004895">
    <property type="entry name" value="Prenylated_rab_accept_PRA1"/>
</dbReference>
<reference evidence="9" key="2">
    <citation type="submission" date="2025-08" db="UniProtKB">
        <authorList>
            <consortium name="RefSeq"/>
        </authorList>
    </citation>
    <scope>IDENTIFICATION</scope>
    <source>
        <tissue evidence="9">Leaf</tissue>
    </source>
</reference>
<dbReference type="GeneID" id="104745628"/>
<evidence type="ECO:0000256" key="4">
    <source>
        <dbReference type="ARBA" id="ARBA00022692"/>
    </source>
</evidence>
<evidence type="ECO:0000256" key="5">
    <source>
        <dbReference type="ARBA" id="ARBA00022989"/>
    </source>
</evidence>
<comment type="function">
    <text evidence="1 7">May be involved in both secretory and endocytic intracellular trafficking in the endosomal/prevacuolar compartments.</text>
</comment>
<comment type="similarity">
    <text evidence="3 7">Belongs to the PRA1 family.</text>
</comment>
<keyword evidence="8" id="KW-1185">Reference proteome</keyword>
<proteinExistence type="inferred from homology"/>